<dbReference type="AlphaFoldDB" id="A0ABD3RQ45"/>
<accession>A0ABD3RQ45</accession>
<reference evidence="1 2" key="1">
    <citation type="submission" date="2024-12" db="EMBL/GenBank/DDBJ databases">
        <title>The unique morphological basis and parallel evolutionary history of personate flowers in Penstemon.</title>
        <authorList>
            <person name="Depatie T.H."/>
            <person name="Wessinger C.A."/>
        </authorList>
    </citation>
    <scope>NUCLEOTIDE SEQUENCE [LARGE SCALE GENOMIC DNA]</scope>
    <source>
        <strain evidence="1">WTNN_2</strain>
        <tissue evidence="1">Leaf</tissue>
    </source>
</reference>
<dbReference type="Proteomes" id="UP001634393">
    <property type="component" value="Unassembled WGS sequence"/>
</dbReference>
<comment type="caution">
    <text evidence="1">The sequence shown here is derived from an EMBL/GenBank/DDBJ whole genome shotgun (WGS) entry which is preliminary data.</text>
</comment>
<evidence type="ECO:0000313" key="2">
    <source>
        <dbReference type="Proteomes" id="UP001634393"/>
    </source>
</evidence>
<evidence type="ECO:0000313" key="1">
    <source>
        <dbReference type="EMBL" id="KAL3814026.1"/>
    </source>
</evidence>
<proteinExistence type="predicted"/>
<gene>
    <name evidence="1" type="ORF">ACJIZ3_015294</name>
</gene>
<dbReference type="EMBL" id="JBJXBP010000008">
    <property type="protein sequence ID" value="KAL3814026.1"/>
    <property type="molecule type" value="Genomic_DNA"/>
</dbReference>
<protein>
    <submittedName>
        <fullName evidence="1">Uncharacterized protein</fullName>
    </submittedName>
</protein>
<organism evidence="1 2">
    <name type="scientific">Penstemon smallii</name>
    <dbReference type="NCBI Taxonomy" id="265156"/>
    <lineage>
        <taxon>Eukaryota</taxon>
        <taxon>Viridiplantae</taxon>
        <taxon>Streptophyta</taxon>
        <taxon>Embryophyta</taxon>
        <taxon>Tracheophyta</taxon>
        <taxon>Spermatophyta</taxon>
        <taxon>Magnoliopsida</taxon>
        <taxon>eudicotyledons</taxon>
        <taxon>Gunneridae</taxon>
        <taxon>Pentapetalae</taxon>
        <taxon>asterids</taxon>
        <taxon>lamiids</taxon>
        <taxon>Lamiales</taxon>
        <taxon>Plantaginaceae</taxon>
        <taxon>Cheloneae</taxon>
        <taxon>Penstemon</taxon>
    </lineage>
</organism>
<keyword evidence="2" id="KW-1185">Reference proteome</keyword>
<name>A0ABD3RQ45_9LAMI</name>
<sequence length="57" mass="6547">MGSSALAKLPIVHHTKYAMWQKWHLLPDKNLHYRVVGNDFYAMSSSSSLLLPFFHSS</sequence>